<feature type="domain" description="Nbr1 FW" evidence="3">
    <location>
        <begin position="239"/>
        <end position="323"/>
    </location>
</feature>
<dbReference type="Proteomes" id="UP001501509">
    <property type="component" value="Unassembled WGS sequence"/>
</dbReference>
<sequence length="341" mass="36638">MSSAVDQGQDGGRRGRRSRRPDPASGPVAALAERLWRLKQEAGDPSYAEMASLGAAASKSSLAAAAQGRNLPTWGTTWEFVRVLAVDRLGRDPEEAEREWRAHWQRARDAVQAAEDAEEFGAATADGARPASGSSRTTAEMVLPNAGMDEYRTSVDDLTGAPARIVHLGSPPPGPRRFPAGLIVVAATAAVVVAAGAVYLAWPEEKAARNSGPVVNSPNELAPLNAQVKDDSQFVGDITYPDGTRVKAGATFEKVWRLRNSGTVHWKGRKMVRLGASPCPAPRSVSIPPTPPGQLVDVRVRIQAARHPTRCKIYWKMHDAAGRVTMPAKRPIFLDVRVVRA</sequence>
<keyword evidence="2" id="KW-0472">Membrane</keyword>
<accession>A0ABP6CE59</accession>
<feature type="region of interest" description="Disordered" evidence="1">
    <location>
        <begin position="113"/>
        <end position="137"/>
    </location>
</feature>
<feature type="transmembrane region" description="Helical" evidence="2">
    <location>
        <begin position="180"/>
        <end position="202"/>
    </location>
</feature>
<dbReference type="EMBL" id="BAAATD010000009">
    <property type="protein sequence ID" value="GAA2617078.1"/>
    <property type="molecule type" value="Genomic_DNA"/>
</dbReference>
<dbReference type="Gene3D" id="2.60.40.10">
    <property type="entry name" value="Immunoglobulins"/>
    <property type="match status" value="1"/>
</dbReference>
<keyword evidence="2" id="KW-1133">Transmembrane helix</keyword>
<dbReference type="RefSeq" id="WP_344545853.1">
    <property type="nucleotide sequence ID" value="NZ_BAAATD010000009.1"/>
</dbReference>
<reference evidence="5" key="1">
    <citation type="journal article" date="2019" name="Int. J. Syst. Evol. Microbiol.">
        <title>The Global Catalogue of Microorganisms (GCM) 10K type strain sequencing project: providing services to taxonomists for standard genome sequencing and annotation.</title>
        <authorList>
            <consortium name="The Broad Institute Genomics Platform"/>
            <consortium name="The Broad Institute Genome Sequencing Center for Infectious Disease"/>
            <person name="Wu L."/>
            <person name="Ma J."/>
        </authorList>
    </citation>
    <scope>NUCLEOTIDE SEQUENCE [LARGE SCALE GENOMIC DNA]</scope>
    <source>
        <strain evidence="5">JCM 6833</strain>
    </source>
</reference>
<evidence type="ECO:0000313" key="5">
    <source>
        <dbReference type="Proteomes" id="UP001501509"/>
    </source>
</evidence>
<keyword evidence="5" id="KW-1185">Reference proteome</keyword>
<evidence type="ECO:0000256" key="1">
    <source>
        <dbReference type="SAM" id="MobiDB-lite"/>
    </source>
</evidence>
<keyword evidence="2" id="KW-0812">Transmembrane</keyword>
<gene>
    <name evidence="4" type="ORF">GCM10010411_60270</name>
</gene>
<comment type="caution">
    <text evidence="4">The sequence shown here is derived from an EMBL/GenBank/DDBJ whole genome shotgun (WGS) entry which is preliminary data.</text>
</comment>
<evidence type="ECO:0000313" key="4">
    <source>
        <dbReference type="EMBL" id="GAA2617078.1"/>
    </source>
</evidence>
<dbReference type="PANTHER" id="PTHR20930:SF0">
    <property type="entry name" value="PROTEIN ILRUN"/>
    <property type="match status" value="1"/>
</dbReference>
<feature type="region of interest" description="Disordered" evidence="1">
    <location>
        <begin position="1"/>
        <end position="29"/>
    </location>
</feature>
<proteinExistence type="predicted"/>
<dbReference type="PANTHER" id="PTHR20930">
    <property type="entry name" value="OVARIAN CARCINOMA ANTIGEN CA125-RELATED"/>
    <property type="match status" value="1"/>
</dbReference>
<organism evidence="4 5">
    <name type="scientific">Actinomadura fulvescens</name>
    <dbReference type="NCBI Taxonomy" id="46160"/>
    <lineage>
        <taxon>Bacteria</taxon>
        <taxon>Bacillati</taxon>
        <taxon>Actinomycetota</taxon>
        <taxon>Actinomycetes</taxon>
        <taxon>Streptosporangiales</taxon>
        <taxon>Thermomonosporaceae</taxon>
        <taxon>Actinomadura</taxon>
    </lineage>
</organism>
<name>A0ABP6CE59_9ACTN</name>
<evidence type="ECO:0000256" key="2">
    <source>
        <dbReference type="SAM" id="Phobius"/>
    </source>
</evidence>
<dbReference type="CDD" id="cd14947">
    <property type="entry name" value="NBR1_like"/>
    <property type="match status" value="1"/>
</dbReference>
<dbReference type="InterPro" id="IPR032350">
    <property type="entry name" value="Nbr1_FW"/>
</dbReference>
<protein>
    <recommendedName>
        <fullName evidence="3">Nbr1 FW domain-containing protein</fullName>
    </recommendedName>
</protein>
<dbReference type="InterPro" id="IPR013783">
    <property type="entry name" value="Ig-like_fold"/>
</dbReference>
<evidence type="ECO:0000259" key="3">
    <source>
        <dbReference type="Pfam" id="PF16158"/>
    </source>
</evidence>
<dbReference type="Pfam" id="PF16158">
    <property type="entry name" value="N_BRCA1_IG"/>
    <property type="match status" value="1"/>
</dbReference>